<dbReference type="Pfam" id="PF13637">
    <property type="entry name" value="Ank_4"/>
    <property type="match status" value="1"/>
</dbReference>
<keyword evidence="4" id="KW-1185">Reference proteome</keyword>
<gene>
    <name evidence="3" type="ORF">ERUC_LOCUS37795</name>
</gene>
<name>A0ABC8LNK2_ERUVS</name>
<evidence type="ECO:0000313" key="3">
    <source>
        <dbReference type="EMBL" id="CAH8385312.1"/>
    </source>
</evidence>
<dbReference type="Proteomes" id="UP001642260">
    <property type="component" value="Unassembled WGS sequence"/>
</dbReference>
<keyword evidence="1" id="KW-0812">Transmembrane</keyword>
<sequence length="444" mass="49526">MSIVVDVNRFKNVTSQGPNMNGISSTSTHGENNIEKLKKAAQDGDVERLYELIAEDPNILGHFDKVPFCETPLHIAAEKGQTHFAMELMTLKPSLASKLNVAGYSPMHLALQNNHRRMVRGFVAIHSSLVSVKGRGRVTPLHHVAQIGDAELLSEFLFACPSSIEDLTIKCETAVHVAVKHGKFMAFNVLLGWLKRVKKEEILDWKNEDGNTVFHIAAMINHTEVMKLLRKTVKVEAKNLDGKTAMDILQPDQSRLPITRRIINWVKDRTGYGSTTTLAVYLSSKLSIMERRNNLLGLSNLNLTRKTSPNTSERRDALLVVAILKATATYQAGLSPPGGFWQENSSKPSDGNGHRAGQMTMEFKNAFVFIVLNGLAFLSSLFVIIMPVVFEFGRLEYQNGKNNLSVAQFALYQKALSFLFALFVISLLPKGIRNLYIRTMDVLF</sequence>
<dbReference type="InterPro" id="IPR026961">
    <property type="entry name" value="PGG_dom"/>
</dbReference>
<dbReference type="Gene3D" id="1.25.40.20">
    <property type="entry name" value="Ankyrin repeat-containing domain"/>
    <property type="match status" value="1"/>
</dbReference>
<evidence type="ECO:0000313" key="4">
    <source>
        <dbReference type="Proteomes" id="UP001642260"/>
    </source>
</evidence>
<accession>A0ABC8LNK2</accession>
<dbReference type="PANTHER" id="PTHR24128:SF24">
    <property type="entry name" value="ANKYRIN REPEAT PROTEIN"/>
    <property type="match status" value="1"/>
</dbReference>
<protein>
    <recommendedName>
        <fullName evidence="2">PGG domain-containing protein</fullName>
    </recommendedName>
</protein>
<dbReference type="SUPFAM" id="SSF48403">
    <property type="entry name" value="Ankyrin repeat"/>
    <property type="match status" value="1"/>
</dbReference>
<comment type="caution">
    <text evidence="3">The sequence shown here is derived from an EMBL/GenBank/DDBJ whole genome shotgun (WGS) entry which is preliminary data.</text>
</comment>
<dbReference type="SMART" id="SM00248">
    <property type="entry name" value="ANK"/>
    <property type="match status" value="4"/>
</dbReference>
<proteinExistence type="predicted"/>
<dbReference type="Pfam" id="PF12796">
    <property type="entry name" value="Ank_2"/>
    <property type="match status" value="1"/>
</dbReference>
<feature type="domain" description="PGG" evidence="2">
    <location>
        <begin position="311"/>
        <end position="424"/>
    </location>
</feature>
<evidence type="ECO:0000259" key="2">
    <source>
        <dbReference type="Pfam" id="PF13962"/>
    </source>
</evidence>
<organism evidence="3 4">
    <name type="scientific">Eruca vesicaria subsp. sativa</name>
    <name type="common">Garden rocket</name>
    <name type="synonym">Eruca sativa</name>
    <dbReference type="NCBI Taxonomy" id="29727"/>
    <lineage>
        <taxon>Eukaryota</taxon>
        <taxon>Viridiplantae</taxon>
        <taxon>Streptophyta</taxon>
        <taxon>Embryophyta</taxon>
        <taxon>Tracheophyta</taxon>
        <taxon>Spermatophyta</taxon>
        <taxon>Magnoliopsida</taxon>
        <taxon>eudicotyledons</taxon>
        <taxon>Gunneridae</taxon>
        <taxon>Pentapetalae</taxon>
        <taxon>rosids</taxon>
        <taxon>malvids</taxon>
        <taxon>Brassicales</taxon>
        <taxon>Brassicaceae</taxon>
        <taxon>Brassiceae</taxon>
        <taxon>Eruca</taxon>
    </lineage>
</organism>
<feature type="transmembrane region" description="Helical" evidence="1">
    <location>
        <begin position="366"/>
        <end position="390"/>
    </location>
</feature>
<dbReference type="Pfam" id="PF13962">
    <property type="entry name" value="PGG"/>
    <property type="match status" value="1"/>
</dbReference>
<dbReference type="InterPro" id="IPR002110">
    <property type="entry name" value="Ankyrin_rpt"/>
</dbReference>
<keyword evidence="1" id="KW-0472">Membrane</keyword>
<feature type="transmembrane region" description="Helical" evidence="1">
    <location>
        <begin position="410"/>
        <end position="428"/>
    </location>
</feature>
<dbReference type="EMBL" id="CAKOAT010662931">
    <property type="protein sequence ID" value="CAH8385312.1"/>
    <property type="molecule type" value="Genomic_DNA"/>
</dbReference>
<keyword evidence="1" id="KW-1133">Transmembrane helix</keyword>
<evidence type="ECO:0000256" key="1">
    <source>
        <dbReference type="SAM" id="Phobius"/>
    </source>
</evidence>
<dbReference type="PANTHER" id="PTHR24128">
    <property type="entry name" value="HOMEOBOX PROTEIN WARIAI"/>
    <property type="match status" value="1"/>
</dbReference>
<dbReference type="AlphaFoldDB" id="A0ABC8LNK2"/>
<reference evidence="3 4" key="1">
    <citation type="submission" date="2022-03" db="EMBL/GenBank/DDBJ databases">
        <authorList>
            <person name="Macdonald S."/>
            <person name="Ahmed S."/>
            <person name="Newling K."/>
        </authorList>
    </citation>
    <scope>NUCLEOTIDE SEQUENCE [LARGE SCALE GENOMIC DNA]</scope>
</reference>
<dbReference type="InterPro" id="IPR036770">
    <property type="entry name" value="Ankyrin_rpt-contain_sf"/>
</dbReference>